<gene>
    <name evidence="7" type="ORF">GCM10011573_16900</name>
</gene>
<dbReference type="InterPro" id="IPR036764">
    <property type="entry name" value="Peptidase_Prp_sf"/>
</dbReference>
<dbReference type="PANTHER" id="PTHR39178:SF1">
    <property type="entry name" value="RIBOSOMAL-PROCESSING CYSTEINE PROTEASE PRP"/>
    <property type="match status" value="1"/>
</dbReference>
<sequence>MITATFKKRSNQFVSYSVKGHANYAPNGQDIVCAGVSALYTAVTNVLIEQHDAALDGDDTVQLGSIKDSQYIVTVLHMNLVEIAKEYPDYVEIINVVEEPVIDFSRITAGVLKADEITSQF</sequence>
<comment type="similarity">
    <text evidence="5">Belongs to the Prp family.</text>
</comment>
<organism evidence="7 8">
    <name type="scientific">Enterococcus wangshanyuanii</name>
    <dbReference type="NCBI Taxonomy" id="2005703"/>
    <lineage>
        <taxon>Bacteria</taxon>
        <taxon>Bacillati</taxon>
        <taxon>Bacillota</taxon>
        <taxon>Bacilli</taxon>
        <taxon>Lactobacillales</taxon>
        <taxon>Enterococcaceae</taxon>
        <taxon>Enterococcus</taxon>
    </lineage>
</organism>
<dbReference type="EMBL" id="BMKI01000002">
    <property type="protein sequence ID" value="GGC87871.1"/>
    <property type="molecule type" value="Genomic_DNA"/>
</dbReference>
<dbReference type="PANTHER" id="PTHR39178">
    <property type="entry name" value="HYPOTHETICAL RIBOSOME-ASSOCIATED PROTEIN"/>
    <property type="match status" value="1"/>
</dbReference>
<dbReference type="CDD" id="cd16332">
    <property type="entry name" value="Prp-like"/>
    <property type="match status" value="1"/>
</dbReference>
<dbReference type="SUPFAM" id="SSF118010">
    <property type="entry name" value="TM1457-like"/>
    <property type="match status" value="1"/>
</dbReference>
<accession>A0ABQ1P2W1</accession>
<evidence type="ECO:0000256" key="6">
    <source>
        <dbReference type="ARBA" id="ARBA00044538"/>
    </source>
</evidence>
<evidence type="ECO:0000256" key="3">
    <source>
        <dbReference type="ARBA" id="ARBA00022801"/>
    </source>
</evidence>
<dbReference type="Pfam" id="PF04327">
    <property type="entry name" value="Peptidase_Prp"/>
    <property type="match status" value="1"/>
</dbReference>
<name>A0ABQ1P2W1_9ENTE</name>
<keyword evidence="2" id="KW-0645">Protease</keyword>
<keyword evidence="4" id="KW-0788">Thiol protease</keyword>
<keyword evidence="1" id="KW-0690">Ribosome biogenesis</keyword>
<evidence type="ECO:0000256" key="2">
    <source>
        <dbReference type="ARBA" id="ARBA00022670"/>
    </source>
</evidence>
<reference evidence="8" key="1">
    <citation type="journal article" date="2019" name="Int. J. Syst. Evol. Microbiol.">
        <title>The Global Catalogue of Microorganisms (GCM) 10K type strain sequencing project: providing services to taxonomists for standard genome sequencing and annotation.</title>
        <authorList>
            <consortium name="The Broad Institute Genomics Platform"/>
            <consortium name="The Broad Institute Genome Sequencing Center for Infectious Disease"/>
            <person name="Wu L."/>
            <person name="Ma J."/>
        </authorList>
    </citation>
    <scope>NUCLEOTIDE SEQUENCE [LARGE SCALE GENOMIC DNA]</scope>
    <source>
        <strain evidence="8">CGMCC 1.15942</strain>
    </source>
</reference>
<evidence type="ECO:0000256" key="5">
    <source>
        <dbReference type="ARBA" id="ARBA00044503"/>
    </source>
</evidence>
<proteinExistence type="inferred from homology"/>
<keyword evidence="3" id="KW-0378">Hydrolase</keyword>
<dbReference type="RefSeq" id="WP_088269550.1">
    <property type="nucleotide sequence ID" value="NZ_BMKI01000002.1"/>
</dbReference>
<comment type="caution">
    <text evidence="7">The sequence shown here is derived from an EMBL/GenBank/DDBJ whole genome shotgun (WGS) entry which is preliminary data.</text>
</comment>
<keyword evidence="8" id="KW-1185">Reference proteome</keyword>
<evidence type="ECO:0000256" key="4">
    <source>
        <dbReference type="ARBA" id="ARBA00022807"/>
    </source>
</evidence>
<protein>
    <recommendedName>
        <fullName evidence="6">Ribosomal processing cysteine protease Prp</fullName>
    </recommendedName>
</protein>
<evidence type="ECO:0000313" key="7">
    <source>
        <dbReference type="EMBL" id="GGC87871.1"/>
    </source>
</evidence>
<evidence type="ECO:0000313" key="8">
    <source>
        <dbReference type="Proteomes" id="UP000630615"/>
    </source>
</evidence>
<evidence type="ECO:0000256" key="1">
    <source>
        <dbReference type="ARBA" id="ARBA00022517"/>
    </source>
</evidence>
<dbReference type="InterPro" id="IPR007422">
    <property type="entry name" value="Peptidase_Prp"/>
</dbReference>
<dbReference type="Proteomes" id="UP000630615">
    <property type="component" value="Unassembled WGS sequence"/>
</dbReference>
<dbReference type="Gene3D" id="3.30.70.1490">
    <property type="entry name" value="Cysteine protease Prp"/>
    <property type="match status" value="1"/>
</dbReference>